<evidence type="ECO:0000259" key="8">
    <source>
        <dbReference type="Pfam" id="PF02852"/>
    </source>
</evidence>
<comment type="similarity">
    <text evidence="2">Belongs to the class-III pyridine nucleotide-disulfide oxidoreductase family.</text>
</comment>
<dbReference type="EMBL" id="JAWJAV010000002">
    <property type="protein sequence ID" value="MDV2620765.1"/>
    <property type="molecule type" value="Genomic_DNA"/>
</dbReference>
<dbReference type="Pfam" id="PF07992">
    <property type="entry name" value="Pyr_redox_2"/>
    <property type="match status" value="1"/>
</dbReference>
<accession>A0AAN5YAL5</accession>
<reference evidence="10" key="1">
    <citation type="journal article" date="2023" name="PeerJ">
        <title>Selection and evaluation of lactic acid bacteria from chicken feces in Thailand as potential probiotics.</title>
        <authorList>
            <person name="Khurajog B."/>
            <person name="Disastra Y."/>
            <person name="Lawwyne L.D."/>
            <person name="Sirichokchatchawan W."/>
            <person name="Niyomtham W."/>
            <person name="Yindee J."/>
            <person name="Hampson D.J."/>
            <person name="Prapasarakul N."/>
        </authorList>
    </citation>
    <scope>NUCLEOTIDE SEQUENCE</scope>
    <source>
        <strain evidence="10">BF9</strain>
    </source>
</reference>
<dbReference type="PRINTS" id="PR00469">
    <property type="entry name" value="PNDRDTASEII"/>
</dbReference>
<evidence type="ECO:0000256" key="6">
    <source>
        <dbReference type="ARBA" id="ARBA00023097"/>
    </source>
</evidence>
<evidence type="ECO:0000313" key="11">
    <source>
        <dbReference type="Proteomes" id="UP001280897"/>
    </source>
</evidence>
<dbReference type="InterPro" id="IPR004099">
    <property type="entry name" value="Pyr_nucl-diS_OxRdtase_dimer"/>
</dbReference>
<dbReference type="InterPro" id="IPR036188">
    <property type="entry name" value="FAD/NAD-bd_sf"/>
</dbReference>
<dbReference type="PANTHER" id="PTHR43429">
    <property type="entry name" value="PYRIDINE NUCLEOTIDE-DISULFIDE OXIDOREDUCTASE DOMAIN-CONTAINING"/>
    <property type="match status" value="1"/>
</dbReference>
<feature type="domain" description="FAD/NAD(P)-binding" evidence="9">
    <location>
        <begin position="1"/>
        <end position="305"/>
    </location>
</feature>
<dbReference type="RefSeq" id="WP_008841594.1">
    <property type="nucleotide sequence ID" value="NZ_CP015206.1"/>
</dbReference>
<dbReference type="KEGG" id="paci:A4V11_05690"/>
<reference evidence="10" key="2">
    <citation type="submission" date="2023-10" db="EMBL/GenBank/DDBJ databases">
        <authorList>
            <person name="Khurajog B."/>
        </authorList>
    </citation>
    <scope>NUCLEOTIDE SEQUENCE</scope>
    <source>
        <strain evidence="10">BF9</strain>
    </source>
</reference>
<evidence type="ECO:0000256" key="5">
    <source>
        <dbReference type="ARBA" id="ARBA00023002"/>
    </source>
</evidence>
<evidence type="ECO:0000256" key="1">
    <source>
        <dbReference type="ARBA" id="ARBA00001974"/>
    </source>
</evidence>
<keyword evidence="3" id="KW-0285">Flavoprotein</keyword>
<keyword evidence="4" id="KW-0274">FAD</keyword>
<dbReference type="Proteomes" id="UP001280897">
    <property type="component" value="Unassembled WGS sequence"/>
</dbReference>
<keyword evidence="6" id="KW-0558">Oxidation</keyword>
<evidence type="ECO:0000313" key="10">
    <source>
        <dbReference type="EMBL" id="MDV2620765.1"/>
    </source>
</evidence>
<organism evidence="10 11">
    <name type="scientific">Pediococcus acidilactici</name>
    <dbReference type="NCBI Taxonomy" id="1254"/>
    <lineage>
        <taxon>Bacteria</taxon>
        <taxon>Bacillati</taxon>
        <taxon>Bacillota</taxon>
        <taxon>Bacilli</taxon>
        <taxon>Lactobacillales</taxon>
        <taxon>Lactobacillaceae</taxon>
        <taxon>Pediococcus</taxon>
        <taxon>Pediococcus acidilactici group</taxon>
    </lineage>
</organism>
<evidence type="ECO:0000256" key="7">
    <source>
        <dbReference type="ARBA" id="ARBA00023284"/>
    </source>
</evidence>
<dbReference type="InterPro" id="IPR016156">
    <property type="entry name" value="FAD/NAD-linked_Rdtase_dimer_sf"/>
</dbReference>
<name>A0AAN5YAL5_PEDAC</name>
<dbReference type="Pfam" id="PF02852">
    <property type="entry name" value="Pyr_redox_dim"/>
    <property type="match status" value="1"/>
</dbReference>
<evidence type="ECO:0000256" key="4">
    <source>
        <dbReference type="ARBA" id="ARBA00022827"/>
    </source>
</evidence>
<dbReference type="InterPro" id="IPR050260">
    <property type="entry name" value="FAD-bd_OxRdtase"/>
</dbReference>
<dbReference type="InterPro" id="IPR023753">
    <property type="entry name" value="FAD/NAD-binding_dom"/>
</dbReference>
<comment type="caution">
    <text evidence="10">The sequence shown here is derived from an EMBL/GenBank/DDBJ whole genome shotgun (WGS) entry which is preliminary data.</text>
</comment>
<dbReference type="SUPFAM" id="SSF55424">
    <property type="entry name" value="FAD/NAD-linked reductases, dimerisation (C-terminal) domain"/>
    <property type="match status" value="1"/>
</dbReference>
<feature type="domain" description="Pyridine nucleotide-disulphide oxidoreductase dimerisation" evidence="8">
    <location>
        <begin position="331"/>
        <end position="417"/>
    </location>
</feature>
<sequence>MKVAIIGCTHAGTAAVREIIRQDPTTEVNIYERNDNISFLSCGIALYLNGRVKQLEDMFYDSAEDIRTENIHVNLRHDVIRINRQKKELMVQDMDDFTVKREKYDKIIMCTGSMVSLPPIKGVNHARVMLCKNYEQAQLLHEKVKDARRVALVGGGYVNVELAESLVDTNHEVTLFQSHEDILNNYVDTPLSAKVIKLLNDHHVKVETNSKVVSFTDKVSELLVTTADGREFATDVAVVSTGFVPVTDLLRGEVKMDRRGAIITNEYGQSSDPDIYVAGDLRTIHYNPTNAPEYIPLATNAVRQGTLAGINIFGNQWPEMGAQGTSAIALFGHTLAMTGLTYQRALNAGIDADYVLFEDNYRPEFMPSTTKITSIMVYEKKSLRILGAQFYSKHDVSQSANLISLAIQNQNTLKDLAFVDMLFQPYYDRPFNFINLAAQAGLRKIGLL</sequence>
<keyword evidence="5" id="KW-0560">Oxidoreductase</keyword>
<evidence type="ECO:0000259" key="9">
    <source>
        <dbReference type="Pfam" id="PF07992"/>
    </source>
</evidence>
<dbReference type="GO" id="GO:0016491">
    <property type="term" value="F:oxidoreductase activity"/>
    <property type="evidence" value="ECO:0007669"/>
    <property type="project" value="UniProtKB-KW"/>
</dbReference>
<dbReference type="PRINTS" id="PR00368">
    <property type="entry name" value="FADPNR"/>
</dbReference>
<evidence type="ECO:0000256" key="3">
    <source>
        <dbReference type="ARBA" id="ARBA00022630"/>
    </source>
</evidence>
<proteinExistence type="inferred from homology"/>
<gene>
    <name evidence="10" type="ORF">R0G89_03340</name>
</gene>
<dbReference type="Gene3D" id="3.30.390.30">
    <property type="match status" value="1"/>
</dbReference>
<dbReference type="PANTHER" id="PTHR43429:SF1">
    <property type="entry name" value="NAD(P)H SULFUR OXIDOREDUCTASE (COA-DEPENDENT)"/>
    <property type="match status" value="1"/>
</dbReference>
<evidence type="ECO:0000256" key="2">
    <source>
        <dbReference type="ARBA" id="ARBA00009130"/>
    </source>
</evidence>
<comment type="cofactor">
    <cofactor evidence="1">
        <name>FAD</name>
        <dbReference type="ChEBI" id="CHEBI:57692"/>
    </cofactor>
</comment>
<dbReference type="SUPFAM" id="SSF51905">
    <property type="entry name" value="FAD/NAD(P)-binding domain"/>
    <property type="match status" value="1"/>
</dbReference>
<keyword evidence="7" id="KW-0676">Redox-active center</keyword>
<dbReference type="Gene3D" id="3.50.50.60">
    <property type="entry name" value="FAD/NAD(P)-binding domain"/>
    <property type="match status" value="2"/>
</dbReference>
<protein>
    <submittedName>
        <fullName evidence="10">FAD-dependent oxidoreductase</fullName>
    </submittedName>
</protein>
<dbReference type="AlphaFoldDB" id="A0AAN5YAL5"/>